<reference evidence="9 10" key="1">
    <citation type="submission" date="2014-11" db="EMBL/GenBank/DDBJ databases">
        <authorList>
            <person name="Urmite Genomes Urmite Genomes"/>
        </authorList>
    </citation>
    <scope>NUCLEOTIDE SEQUENCE [LARGE SCALE GENOMIC DNA]</scope>
    <source>
        <strain evidence="9 10">Oc5</strain>
    </source>
</reference>
<dbReference type="GO" id="GO:0000721">
    <property type="term" value="F:(R,R)-butanediol dehydrogenase activity"/>
    <property type="evidence" value="ECO:0007669"/>
    <property type="project" value="TreeGrafter"/>
</dbReference>
<dbReference type="SUPFAM" id="SSF51735">
    <property type="entry name" value="NAD(P)-binding Rossmann-fold domains"/>
    <property type="match status" value="1"/>
</dbReference>
<dbReference type="InterPro" id="IPR013149">
    <property type="entry name" value="ADH-like_C"/>
</dbReference>
<feature type="domain" description="Enoyl reductase (ER)" evidence="8">
    <location>
        <begin position="8"/>
        <end position="347"/>
    </location>
</feature>
<dbReference type="InterPro" id="IPR013154">
    <property type="entry name" value="ADH-like_N"/>
</dbReference>
<dbReference type="InterPro" id="IPR002328">
    <property type="entry name" value="ADH_Zn_CS"/>
</dbReference>
<comment type="cofactor">
    <cofactor evidence="1 7">
        <name>Zn(2+)</name>
        <dbReference type="ChEBI" id="CHEBI:29105"/>
    </cofactor>
</comment>
<evidence type="ECO:0000313" key="10">
    <source>
        <dbReference type="Proteomes" id="UP000040453"/>
    </source>
</evidence>
<accession>A0A0A1MFY9</accession>
<evidence type="ECO:0000256" key="2">
    <source>
        <dbReference type="ARBA" id="ARBA00008072"/>
    </source>
</evidence>
<evidence type="ECO:0000259" key="8">
    <source>
        <dbReference type="SMART" id="SM00829"/>
    </source>
</evidence>
<dbReference type="PANTHER" id="PTHR43161">
    <property type="entry name" value="SORBITOL DEHYDROGENASE"/>
    <property type="match status" value="1"/>
</dbReference>
<dbReference type="STRING" id="545501.BN997_01878"/>
<keyword evidence="3 7" id="KW-0479">Metal-binding</keyword>
<dbReference type="FunFam" id="3.40.50.720:FF:000068">
    <property type="entry name" value="Sorbitol dehydrogenase"/>
    <property type="match status" value="1"/>
</dbReference>
<dbReference type="SMART" id="SM00829">
    <property type="entry name" value="PKS_ER"/>
    <property type="match status" value="1"/>
</dbReference>
<dbReference type="OrthoDB" id="9770238at2"/>
<organism evidence="9 10">
    <name type="scientific">Oceanobacillus oncorhynchi</name>
    <dbReference type="NCBI Taxonomy" id="545501"/>
    <lineage>
        <taxon>Bacteria</taxon>
        <taxon>Bacillati</taxon>
        <taxon>Bacillota</taxon>
        <taxon>Bacilli</taxon>
        <taxon>Bacillales</taxon>
        <taxon>Bacillaceae</taxon>
        <taxon>Oceanobacillus</taxon>
    </lineage>
</organism>
<comment type="similarity">
    <text evidence="2 7">Belongs to the zinc-containing alcohol dehydrogenase family.</text>
</comment>
<proteinExistence type="inferred from homology"/>
<evidence type="ECO:0000256" key="6">
    <source>
        <dbReference type="ARBA" id="ARBA00023027"/>
    </source>
</evidence>
<dbReference type="Gene3D" id="3.40.50.720">
    <property type="entry name" value="NAD(P)-binding Rossmann-like Domain"/>
    <property type="match status" value="1"/>
</dbReference>
<sequence>MKAARIYAEKDVRVEDVEVKEVGAKDVKVEVAWTGICGSDLHAYSHFVGIPTEEHPISKRQAPLTLGHEFSGTVTEVGSSVTSFKPGDRVCIEPNLRCGECKECREGNYHLCRNSNAAFIGLADDGGFAEYCVMEEQYCHQIPDHMTLEQAALVEPTAVTYHGVEMAGVKAGDAVLVTGAGPIGLLTVLSARAAGASKVFVSDVSKERLALAETFGFVKTLNPAEDDVIGTIMEDTNGDGVDVALECAGVQPTFDTCLEAIKRTGTVCVLAIFGKNPEINAFASTIKEANIKFSLAYSNIYDRVINLIASGQIPAEKVVTNKIKLDNIVEEGFDLLLNDKSQSKILVSAK</sequence>
<gene>
    <name evidence="9" type="primary">gutB_1</name>
    <name evidence="9" type="ORF">BN997_01878</name>
</gene>
<dbReference type="GO" id="GO:0008270">
    <property type="term" value="F:zinc ion binding"/>
    <property type="evidence" value="ECO:0007669"/>
    <property type="project" value="InterPro"/>
</dbReference>
<dbReference type="GO" id="GO:0034079">
    <property type="term" value="P:butanediol biosynthetic process"/>
    <property type="evidence" value="ECO:0007669"/>
    <property type="project" value="TreeGrafter"/>
</dbReference>
<dbReference type="Pfam" id="PF08240">
    <property type="entry name" value="ADH_N"/>
    <property type="match status" value="1"/>
</dbReference>
<dbReference type="InterPro" id="IPR036291">
    <property type="entry name" value="NAD(P)-bd_dom_sf"/>
</dbReference>
<dbReference type="CDD" id="cd08233">
    <property type="entry name" value="butanediol_DH_like"/>
    <property type="match status" value="1"/>
</dbReference>
<dbReference type="InterPro" id="IPR020843">
    <property type="entry name" value="ER"/>
</dbReference>
<evidence type="ECO:0000313" key="9">
    <source>
        <dbReference type="EMBL" id="CEI82023.1"/>
    </source>
</evidence>
<dbReference type="Proteomes" id="UP000040453">
    <property type="component" value="Unassembled WGS sequence"/>
</dbReference>
<evidence type="ECO:0000256" key="7">
    <source>
        <dbReference type="RuleBase" id="RU361277"/>
    </source>
</evidence>
<evidence type="ECO:0000256" key="5">
    <source>
        <dbReference type="ARBA" id="ARBA00023002"/>
    </source>
</evidence>
<dbReference type="EMBL" id="CDGG01000001">
    <property type="protein sequence ID" value="CEI82023.1"/>
    <property type="molecule type" value="Genomic_DNA"/>
</dbReference>
<keyword evidence="10" id="KW-1185">Reference proteome</keyword>
<keyword evidence="5" id="KW-0560">Oxidoreductase</keyword>
<evidence type="ECO:0000256" key="1">
    <source>
        <dbReference type="ARBA" id="ARBA00001947"/>
    </source>
</evidence>
<dbReference type="InterPro" id="IPR011032">
    <property type="entry name" value="GroES-like_sf"/>
</dbReference>
<evidence type="ECO:0000256" key="4">
    <source>
        <dbReference type="ARBA" id="ARBA00022833"/>
    </source>
</evidence>
<evidence type="ECO:0000256" key="3">
    <source>
        <dbReference type="ARBA" id="ARBA00022723"/>
    </source>
</evidence>
<dbReference type="PANTHER" id="PTHR43161:SF23">
    <property type="entry name" value="(R,R)-BUTANEDIOL DEHYDROGENASE-RELATED"/>
    <property type="match status" value="1"/>
</dbReference>
<dbReference type="Pfam" id="PF00107">
    <property type="entry name" value="ADH_zinc_N"/>
    <property type="match status" value="1"/>
</dbReference>
<dbReference type="RefSeq" id="WP_042531562.1">
    <property type="nucleotide sequence ID" value="NZ_CAXOIH010000006.1"/>
</dbReference>
<name>A0A0A1MFY9_9BACI</name>
<keyword evidence="6" id="KW-0520">NAD</keyword>
<dbReference type="PROSITE" id="PS00059">
    <property type="entry name" value="ADH_ZINC"/>
    <property type="match status" value="1"/>
</dbReference>
<protein>
    <submittedName>
        <fullName evidence="9">Sorbitol dehydrogenase</fullName>
    </submittedName>
</protein>
<dbReference type="GO" id="GO:0005737">
    <property type="term" value="C:cytoplasm"/>
    <property type="evidence" value="ECO:0007669"/>
    <property type="project" value="TreeGrafter"/>
</dbReference>
<keyword evidence="4 7" id="KW-0862">Zinc</keyword>
<dbReference type="SUPFAM" id="SSF50129">
    <property type="entry name" value="GroES-like"/>
    <property type="match status" value="1"/>
</dbReference>
<dbReference type="AlphaFoldDB" id="A0A0A1MFY9"/>
<dbReference type="Gene3D" id="3.90.180.10">
    <property type="entry name" value="Medium-chain alcohol dehydrogenases, catalytic domain"/>
    <property type="match status" value="1"/>
</dbReference>